<feature type="compositionally biased region" description="Basic and acidic residues" evidence="1">
    <location>
        <begin position="611"/>
        <end position="627"/>
    </location>
</feature>
<feature type="compositionally biased region" description="Pro residues" evidence="1">
    <location>
        <begin position="270"/>
        <end position="287"/>
    </location>
</feature>
<dbReference type="SUPFAM" id="SSF63491">
    <property type="entry name" value="BAG domain"/>
    <property type="match status" value="1"/>
</dbReference>
<evidence type="ECO:0008006" key="4">
    <source>
        <dbReference type="Google" id="ProtNLM"/>
    </source>
</evidence>
<dbReference type="Proteomes" id="UP000092993">
    <property type="component" value="Unassembled WGS sequence"/>
</dbReference>
<dbReference type="InterPro" id="IPR036533">
    <property type="entry name" value="BAG_dom_sf"/>
</dbReference>
<organism evidence="2 3">
    <name type="scientific">Grifola frondosa</name>
    <name type="common">Maitake</name>
    <name type="synonym">Polyporus frondosus</name>
    <dbReference type="NCBI Taxonomy" id="5627"/>
    <lineage>
        <taxon>Eukaryota</taxon>
        <taxon>Fungi</taxon>
        <taxon>Dikarya</taxon>
        <taxon>Basidiomycota</taxon>
        <taxon>Agaricomycotina</taxon>
        <taxon>Agaricomycetes</taxon>
        <taxon>Polyporales</taxon>
        <taxon>Grifolaceae</taxon>
        <taxon>Grifola</taxon>
    </lineage>
</organism>
<feature type="region of interest" description="Disordered" evidence="1">
    <location>
        <begin position="548"/>
        <end position="570"/>
    </location>
</feature>
<keyword evidence="3" id="KW-1185">Reference proteome</keyword>
<name>A0A1C7MDM7_GRIFR</name>
<dbReference type="Gene3D" id="1.20.58.120">
    <property type="entry name" value="BAG domain"/>
    <property type="match status" value="1"/>
</dbReference>
<dbReference type="OMA" id="AHATKEN"/>
<feature type="region of interest" description="Disordered" evidence="1">
    <location>
        <begin position="232"/>
        <end position="294"/>
    </location>
</feature>
<feature type="region of interest" description="Disordered" evidence="1">
    <location>
        <begin position="600"/>
        <end position="628"/>
    </location>
</feature>
<dbReference type="PROSITE" id="PS50096">
    <property type="entry name" value="IQ"/>
    <property type="match status" value="1"/>
</dbReference>
<gene>
    <name evidence="2" type="ORF">A0H81_05456</name>
</gene>
<accession>A0A1C7MDM7</accession>
<proteinExistence type="predicted"/>
<feature type="region of interest" description="Disordered" evidence="1">
    <location>
        <begin position="148"/>
        <end position="183"/>
    </location>
</feature>
<dbReference type="STRING" id="5627.A0A1C7MDM7"/>
<evidence type="ECO:0000313" key="3">
    <source>
        <dbReference type="Proteomes" id="UP000092993"/>
    </source>
</evidence>
<dbReference type="OrthoDB" id="333905at2759"/>
<dbReference type="EMBL" id="LUGG01000005">
    <property type="protein sequence ID" value="OBZ75035.1"/>
    <property type="molecule type" value="Genomic_DNA"/>
</dbReference>
<sequence>MFNYFPYSSHPSSPHDAEYLRALAEERAARQQFVAAQRAQEEARARAARARATRQAYSSPYNSYLSDLENHDLGLEDRGFGLPMMPTGFGFDPYASARQRALVEEQRRRELLEEQQRNEMLELEREKERERLEEERVRRLLHEERLREEEERRNRIEEEQTLEEEQRRDLDSQRRRTRPHDFTRSDLEPLLRAFGLRPPLSDEEEEVTLIFTYREFGSSNLCQTPRLGRPFARARTMSPPHQRMAPRNLQRPQQAQPTKRPVSAPRAEMRPPPTAKEPGRVPPPSPSPKAKVTVSASPAEIAAAKKIQAAYRAHATKENALKLVSRLRYRFAHLKSSFTLPTTLDYAPGDKAPHVTVTVDPSAKLPALFPNVEEEEAAGGVPKLAYTPINAQVHTYEEELNCLLSALDAVESLGDVGVREARRELVRMVEREAERVEQWKGVVWRWWAERRKQDTGAKIDVTAPLSVDSERDDSKMVVEPTVTSAESTKPVQEAPGVVETAPTRASQWPVDIEVTEVSPDLPSMSDDSHVHIVPEHHTLEPIIPEVTEEEEREAEHEMQVEQQRPATPALSHDLSEAEVEMEVETEEARTPPAREAELHTPNIVVTPPVEAKAKAEVPPEPEAKQRAEPLFALVDREWKEVDTYDMF</sequence>
<feature type="compositionally biased region" description="Polar residues" evidence="1">
    <location>
        <begin position="481"/>
        <end position="490"/>
    </location>
</feature>
<dbReference type="GO" id="GO:0051087">
    <property type="term" value="F:protein-folding chaperone binding"/>
    <property type="evidence" value="ECO:0007669"/>
    <property type="project" value="InterPro"/>
</dbReference>
<dbReference type="PANTHER" id="PTHR48125">
    <property type="entry name" value="LP07818P1"/>
    <property type="match status" value="1"/>
</dbReference>
<protein>
    <recommendedName>
        <fullName evidence="4">BAG domain-containing protein</fullName>
    </recommendedName>
</protein>
<evidence type="ECO:0000313" key="2">
    <source>
        <dbReference type="EMBL" id="OBZ75035.1"/>
    </source>
</evidence>
<comment type="caution">
    <text evidence="2">The sequence shown here is derived from an EMBL/GenBank/DDBJ whole genome shotgun (WGS) entry which is preliminary data.</text>
</comment>
<dbReference type="PANTHER" id="PTHR48125:SF15">
    <property type="entry name" value="HYPOTHETICAL TRANSMEMBRANE PROTEIN P883.20"/>
    <property type="match status" value="1"/>
</dbReference>
<evidence type="ECO:0000256" key="1">
    <source>
        <dbReference type="SAM" id="MobiDB-lite"/>
    </source>
</evidence>
<feature type="region of interest" description="Disordered" evidence="1">
    <location>
        <begin position="469"/>
        <end position="503"/>
    </location>
</feature>
<reference evidence="2 3" key="1">
    <citation type="submission" date="2016-03" db="EMBL/GenBank/DDBJ databases">
        <title>Whole genome sequencing of Grifola frondosa 9006-11.</title>
        <authorList>
            <person name="Min B."/>
            <person name="Park H."/>
            <person name="Kim J.-G."/>
            <person name="Cho H."/>
            <person name="Oh Y.-L."/>
            <person name="Kong W.-S."/>
            <person name="Choi I.-G."/>
        </authorList>
    </citation>
    <scope>NUCLEOTIDE SEQUENCE [LARGE SCALE GENOMIC DNA]</scope>
    <source>
        <strain evidence="2 3">9006-11</strain>
    </source>
</reference>
<dbReference type="AlphaFoldDB" id="A0A1C7MDM7"/>